<sequence>MRCLGVGAQALPVLYNGPFGTVRRADSVACPACGKKLAPRKDGTCRVHVPKPRPRPSLVGQLDEHLQREPVRRRPGRVVTQK</sequence>
<dbReference type="KEGG" id="vg:60321055"/>
<evidence type="ECO:0000313" key="3">
    <source>
        <dbReference type="Proteomes" id="UP000325405"/>
    </source>
</evidence>
<dbReference type="RefSeq" id="YP_009949649.1">
    <property type="nucleotide sequence ID" value="NC_051582.1"/>
</dbReference>
<feature type="compositionally biased region" description="Basic and acidic residues" evidence="1">
    <location>
        <begin position="62"/>
        <end position="72"/>
    </location>
</feature>
<evidence type="ECO:0000313" key="2">
    <source>
        <dbReference type="EMBL" id="QFP94705.1"/>
    </source>
</evidence>
<name>A0A5P8D6N8_9CAUD</name>
<protein>
    <submittedName>
        <fullName evidence="2">Uncharacterized protein</fullName>
    </submittedName>
</protein>
<gene>
    <name evidence="2" type="primary">85</name>
    <name evidence="2" type="ORF">SEA_LILMCDREAMY_85</name>
</gene>
<proteinExistence type="predicted"/>
<dbReference type="EMBL" id="MN284893">
    <property type="protein sequence ID" value="QFP94705.1"/>
    <property type="molecule type" value="Genomic_DNA"/>
</dbReference>
<evidence type="ECO:0000256" key="1">
    <source>
        <dbReference type="SAM" id="MobiDB-lite"/>
    </source>
</evidence>
<dbReference type="GeneID" id="60321055"/>
<dbReference type="Proteomes" id="UP000325405">
    <property type="component" value="Segment"/>
</dbReference>
<keyword evidence="3" id="KW-1185">Reference proteome</keyword>
<feature type="region of interest" description="Disordered" evidence="1">
    <location>
        <begin position="42"/>
        <end position="82"/>
    </location>
</feature>
<accession>A0A5P8D6N8</accession>
<organism evidence="2 3">
    <name type="scientific">Mycobacterium phage LilMcDreamy</name>
    <dbReference type="NCBI Taxonomy" id="2652422"/>
    <lineage>
        <taxon>Viruses</taxon>
        <taxon>Duplodnaviria</taxon>
        <taxon>Heunggongvirae</taxon>
        <taxon>Uroviricota</taxon>
        <taxon>Caudoviricetes</taxon>
        <taxon>Bclasvirinae</taxon>
        <taxon>Lilmcdreamyvirus</taxon>
        <taxon>Lilmcdreamyvirus lilmcdreamy</taxon>
    </lineage>
</organism>
<reference evidence="2 3" key="1">
    <citation type="submission" date="2019-08" db="EMBL/GenBank/DDBJ databases">
        <authorList>
            <person name="Lippold A."/>
            <person name="Marlatt M."/>
            <person name="Cooper K."/>
            <person name="Frohnapfel E."/>
            <person name="Glenski M."/>
            <person name="Johnson H."/>
            <person name="Johnson K."/>
            <person name="Tjaden E."/>
            <person name="Troeh S."/>
            <person name="Hayes S."/>
            <person name="Ettinger A.-S.H."/>
            <person name="Ettinger W.F."/>
            <person name="Haydock J."/>
            <person name="Anders K.R."/>
            <person name="Garlena R.A."/>
            <person name="Russell D.A."/>
            <person name="Pope W.H."/>
            <person name="Jacobs-Sera D."/>
            <person name="Hatfull G.F."/>
        </authorList>
    </citation>
    <scope>NUCLEOTIDE SEQUENCE [LARGE SCALE GENOMIC DNA]</scope>
</reference>